<dbReference type="EMBL" id="VYKJ01000004">
    <property type="protein sequence ID" value="KAA9000499.1"/>
    <property type="molecule type" value="Genomic_DNA"/>
</dbReference>
<dbReference type="OrthoDB" id="2611871at2"/>
<gene>
    <name evidence="1" type="ORF">FJU30_09655</name>
</gene>
<evidence type="ECO:0000313" key="1">
    <source>
        <dbReference type="EMBL" id="KAA9000499.1"/>
    </source>
</evidence>
<reference evidence="1 2" key="1">
    <citation type="submission" date="2019-09" db="EMBL/GenBank/DDBJ databases">
        <authorList>
            <person name="Li Y."/>
        </authorList>
    </citation>
    <scope>NUCLEOTIDE SEQUENCE [LARGE SCALE GENOMIC DNA]</scope>
    <source>
        <strain evidence="1 2">L3-3HA</strain>
    </source>
</reference>
<dbReference type="AlphaFoldDB" id="A0A5J5G1Q8"/>
<dbReference type="SUPFAM" id="SSF81593">
    <property type="entry name" value="Nucleotidyltransferase substrate binding subunit/domain"/>
    <property type="match status" value="1"/>
</dbReference>
<name>A0A5J5G1Q8_9GAMM</name>
<organism evidence="1 2">
    <name type="scientific">Affinibrenneria salicis</name>
    <dbReference type="NCBI Taxonomy" id="2590031"/>
    <lineage>
        <taxon>Bacteria</taxon>
        <taxon>Pseudomonadati</taxon>
        <taxon>Pseudomonadota</taxon>
        <taxon>Gammaproteobacteria</taxon>
        <taxon>Enterobacterales</taxon>
        <taxon>Pectobacteriaceae</taxon>
        <taxon>Affinibrenneria</taxon>
    </lineage>
</organism>
<accession>A0A5J5G1Q8</accession>
<evidence type="ECO:0008006" key="3">
    <source>
        <dbReference type="Google" id="ProtNLM"/>
    </source>
</evidence>
<evidence type="ECO:0000313" key="2">
    <source>
        <dbReference type="Proteomes" id="UP000335415"/>
    </source>
</evidence>
<dbReference type="Gene3D" id="1.20.120.330">
    <property type="entry name" value="Nucleotidyltransferases domain 2"/>
    <property type="match status" value="1"/>
</dbReference>
<comment type="caution">
    <text evidence="1">The sequence shown here is derived from an EMBL/GenBank/DDBJ whole genome shotgun (WGS) entry which is preliminary data.</text>
</comment>
<dbReference type="Proteomes" id="UP000335415">
    <property type="component" value="Unassembled WGS sequence"/>
</dbReference>
<protein>
    <recommendedName>
        <fullName evidence="3">HEPN domain-containing protein</fullName>
    </recommendedName>
</protein>
<proteinExistence type="predicted"/>
<dbReference type="RefSeq" id="WP_150434767.1">
    <property type="nucleotide sequence ID" value="NZ_VYKJ01000004.1"/>
</dbReference>
<sequence>MAHALFESDQQRFDRCYRDAQGYHRRAGLMDAQNNGHSLVFNVAAIAVECYLIALCARFGEMPMNHNYASLLAAVEEVMPLDPALRADIAHLDTLFGICSIDDYHHGKPVPEDKQIILRICDRLQAVLQSLIKPDPIIMEN</sequence>
<keyword evidence="2" id="KW-1185">Reference proteome</keyword>